<accession>A0ABU7XJN8</accession>
<dbReference type="EMBL" id="JAZHYN010000035">
    <property type="protein sequence ID" value="MEF3367242.1"/>
    <property type="molecule type" value="Genomic_DNA"/>
</dbReference>
<sequence length="47" mass="4865">MRPTKSIGVMALIVFVLLLECVGAGAYLASSAHADPSDACYGYAICD</sequence>
<evidence type="ECO:0000313" key="1">
    <source>
        <dbReference type="EMBL" id="MEF3367242.1"/>
    </source>
</evidence>
<comment type="caution">
    <text evidence="1">The sequence shown here is derived from an EMBL/GenBank/DDBJ whole genome shotgun (WGS) entry which is preliminary data.</text>
</comment>
<evidence type="ECO:0000313" key="2">
    <source>
        <dbReference type="Proteomes" id="UP001350748"/>
    </source>
</evidence>
<gene>
    <name evidence="1" type="ORF">V3H18_11920</name>
</gene>
<proteinExistence type="predicted"/>
<dbReference type="Proteomes" id="UP001350748">
    <property type="component" value="Unassembled WGS sequence"/>
</dbReference>
<reference evidence="1 2" key="1">
    <citation type="submission" date="2024-02" db="EMBL/GenBank/DDBJ databases">
        <authorList>
            <person name="Grouzdev D."/>
        </authorList>
    </citation>
    <scope>NUCLEOTIDE SEQUENCE [LARGE SCALE GENOMIC DNA]</scope>
    <source>
        <strain evidence="1 2">9N</strain>
    </source>
</reference>
<protein>
    <submittedName>
        <fullName evidence="1">Uncharacterized protein</fullName>
    </submittedName>
</protein>
<name>A0ABU7XJN8_9HYPH</name>
<organism evidence="1 2">
    <name type="scientific">Methylocystis borbori</name>
    <dbReference type="NCBI Taxonomy" id="3118750"/>
    <lineage>
        <taxon>Bacteria</taxon>
        <taxon>Pseudomonadati</taxon>
        <taxon>Pseudomonadota</taxon>
        <taxon>Alphaproteobacteria</taxon>
        <taxon>Hyphomicrobiales</taxon>
        <taxon>Methylocystaceae</taxon>
        <taxon>Methylocystis</taxon>
    </lineage>
</organism>
<dbReference type="RefSeq" id="WP_332082282.1">
    <property type="nucleotide sequence ID" value="NZ_JAZHYN010000035.1"/>
</dbReference>
<keyword evidence="2" id="KW-1185">Reference proteome</keyword>